<dbReference type="EMBL" id="CP043450">
    <property type="protein sequence ID" value="QEM10325.1"/>
    <property type="molecule type" value="Genomic_DNA"/>
</dbReference>
<dbReference type="InterPro" id="IPR011034">
    <property type="entry name" value="Formyl_transferase-like_C_sf"/>
</dbReference>
<organism evidence="6 7">
    <name type="scientific">Mucilaginibacter rubeus</name>
    <dbReference type="NCBI Taxonomy" id="2027860"/>
    <lineage>
        <taxon>Bacteria</taxon>
        <taxon>Pseudomonadati</taxon>
        <taxon>Bacteroidota</taxon>
        <taxon>Sphingobacteriia</taxon>
        <taxon>Sphingobacteriales</taxon>
        <taxon>Sphingobacteriaceae</taxon>
        <taxon>Mucilaginibacter</taxon>
    </lineage>
</organism>
<dbReference type="PANTHER" id="PTHR10429">
    <property type="entry name" value="DNA-3-METHYLADENINE GLYCOSYLASE"/>
    <property type="match status" value="1"/>
</dbReference>
<dbReference type="GO" id="GO:0006284">
    <property type="term" value="P:base-excision repair"/>
    <property type="evidence" value="ECO:0007669"/>
    <property type="project" value="InterPro"/>
</dbReference>
<name>A0A5C1HXD9_9SPHI</name>
<dbReference type="FunFam" id="3.10.300.10:FF:000001">
    <property type="entry name" value="Putative 3-methyladenine DNA glycosylase"/>
    <property type="match status" value="1"/>
</dbReference>
<evidence type="ECO:0000256" key="5">
    <source>
        <dbReference type="HAMAP-Rule" id="MF_00527"/>
    </source>
</evidence>
<dbReference type="Proteomes" id="UP000251402">
    <property type="component" value="Chromosome"/>
</dbReference>
<dbReference type="HAMAP" id="MF_00527">
    <property type="entry name" value="3MGH"/>
    <property type="match status" value="1"/>
</dbReference>
<dbReference type="CDD" id="cd00540">
    <property type="entry name" value="AAG"/>
    <property type="match status" value="1"/>
</dbReference>
<keyword evidence="2 5" id="KW-0227">DNA damage</keyword>
<dbReference type="InterPro" id="IPR036995">
    <property type="entry name" value="MPG_sf"/>
</dbReference>
<dbReference type="SUPFAM" id="SSF50486">
    <property type="entry name" value="FMT C-terminal domain-like"/>
    <property type="match status" value="1"/>
</dbReference>
<evidence type="ECO:0000256" key="4">
    <source>
        <dbReference type="ARBA" id="ARBA00023204"/>
    </source>
</evidence>
<dbReference type="GO" id="GO:0003677">
    <property type="term" value="F:DNA binding"/>
    <property type="evidence" value="ECO:0007669"/>
    <property type="project" value="InterPro"/>
</dbReference>
<dbReference type="EC" id="3.2.2.-" evidence="5"/>
<evidence type="ECO:0000256" key="1">
    <source>
        <dbReference type="ARBA" id="ARBA00009232"/>
    </source>
</evidence>
<dbReference type="RefSeq" id="WP_112575510.1">
    <property type="nucleotide sequence ID" value="NZ_CP043450.1"/>
</dbReference>
<dbReference type="Gene3D" id="3.10.300.10">
    <property type="entry name" value="Methylpurine-DNA glycosylase (MPG)"/>
    <property type="match status" value="1"/>
</dbReference>
<dbReference type="InterPro" id="IPR003180">
    <property type="entry name" value="MPG"/>
</dbReference>
<proteinExistence type="inferred from homology"/>
<protein>
    <recommendedName>
        <fullName evidence="5">Putative 3-methyladenine DNA glycosylase</fullName>
        <ecNumber evidence="5">3.2.2.-</ecNumber>
    </recommendedName>
</protein>
<dbReference type="AlphaFoldDB" id="A0A5C1HXD9"/>
<dbReference type="KEGG" id="mrub:DEO27_009905"/>
<evidence type="ECO:0000256" key="3">
    <source>
        <dbReference type="ARBA" id="ARBA00022801"/>
    </source>
</evidence>
<dbReference type="GO" id="GO:0003905">
    <property type="term" value="F:alkylbase DNA N-glycosylase activity"/>
    <property type="evidence" value="ECO:0007669"/>
    <property type="project" value="InterPro"/>
</dbReference>
<evidence type="ECO:0000313" key="7">
    <source>
        <dbReference type="Proteomes" id="UP000251402"/>
    </source>
</evidence>
<dbReference type="PANTHER" id="PTHR10429:SF0">
    <property type="entry name" value="DNA-3-METHYLADENINE GLYCOSYLASE"/>
    <property type="match status" value="1"/>
</dbReference>
<keyword evidence="3 5" id="KW-0378">Hydrolase</keyword>
<dbReference type="NCBIfam" id="TIGR00567">
    <property type="entry name" value="3mg"/>
    <property type="match status" value="1"/>
</dbReference>
<accession>A0A5C1HXD9</accession>
<reference evidence="6" key="1">
    <citation type="submission" date="2019-08" db="EMBL/GenBank/DDBJ databases">
        <title>Comparative genome analysis confer to the adaptation heavy metal polluted environment.</title>
        <authorList>
            <person name="Li Y."/>
        </authorList>
    </citation>
    <scope>NUCLEOTIDE SEQUENCE [LARGE SCALE GENOMIC DNA]</scope>
    <source>
        <strain evidence="6">P1</strain>
    </source>
</reference>
<evidence type="ECO:0000313" key="6">
    <source>
        <dbReference type="EMBL" id="QEM10325.1"/>
    </source>
</evidence>
<dbReference type="OrthoDB" id="9794313at2"/>
<gene>
    <name evidence="6" type="ORF">DEO27_009905</name>
</gene>
<keyword evidence="4 5" id="KW-0234">DNA repair</keyword>
<comment type="similarity">
    <text evidence="1 5">Belongs to the DNA glycosylase MPG family.</text>
</comment>
<sequence length="200" mass="21976">MKLPESYYLGDDVVSISKDLLGKYLFTCIDGVTTGGYIVETEAYNGVVDKASHAFGNRLTPRTKTMFMQGGIAYVYLCYGIHEMFNIVTSVEGRPQAILIRAIQPTDGIEAMQARRNMSVLKPNITAGPGSVAKALGISRNINAFSLQGDTIWIEDRGLHFPDEQIKAGPRIGVAYAAEDALLPYRFYVKGNVYVSKPNK</sequence>
<dbReference type="Pfam" id="PF02245">
    <property type="entry name" value="Pur_DNA_glyco"/>
    <property type="match status" value="1"/>
</dbReference>
<evidence type="ECO:0000256" key="2">
    <source>
        <dbReference type="ARBA" id="ARBA00022763"/>
    </source>
</evidence>
<keyword evidence="7" id="KW-1185">Reference proteome</keyword>